<dbReference type="OrthoDB" id="7863539at2759"/>
<name>B4JVW8_DROGR</name>
<feature type="compositionally biased region" description="Polar residues" evidence="1">
    <location>
        <begin position="124"/>
        <end position="133"/>
    </location>
</feature>
<reference evidence="2 3" key="1">
    <citation type="journal article" date="2007" name="Nature">
        <title>Evolution of genes and genomes on the Drosophila phylogeny.</title>
        <authorList>
            <consortium name="Drosophila 12 Genomes Consortium"/>
            <person name="Clark A.G."/>
            <person name="Eisen M.B."/>
            <person name="Smith D.R."/>
            <person name="Bergman C.M."/>
            <person name="Oliver B."/>
            <person name="Markow T.A."/>
            <person name="Kaufman T.C."/>
            <person name="Kellis M."/>
            <person name="Gelbart W."/>
            <person name="Iyer V.N."/>
            <person name="Pollard D.A."/>
            <person name="Sackton T.B."/>
            <person name="Larracuente A.M."/>
            <person name="Singh N.D."/>
            <person name="Abad J.P."/>
            <person name="Abt D.N."/>
            <person name="Adryan B."/>
            <person name="Aguade M."/>
            <person name="Akashi H."/>
            <person name="Anderson W.W."/>
            <person name="Aquadro C.F."/>
            <person name="Ardell D.H."/>
            <person name="Arguello R."/>
            <person name="Artieri C.G."/>
            <person name="Barbash D.A."/>
            <person name="Barker D."/>
            <person name="Barsanti P."/>
            <person name="Batterham P."/>
            <person name="Batzoglou S."/>
            <person name="Begun D."/>
            <person name="Bhutkar A."/>
            <person name="Blanco E."/>
            <person name="Bosak S.A."/>
            <person name="Bradley R.K."/>
            <person name="Brand A.D."/>
            <person name="Brent M.R."/>
            <person name="Brooks A.N."/>
            <person name="Brown R.H."/>
            <person name="Butlin R.K."/>
            <person name="Caggese C."/>
            <person name="Calvi B.R."/>
            <person name="Bernardo de Carvalho A."/>
            <person name="Caspi A."/>
            <person name="Castrezana S."/>
            <person name="Celniker S.E."/>
            <person name="Chang J.L."/>
            <person name="Chapple C."/>
            <person name="Chatterji S."/>
            <person name="Chinwalla A."/>
            <person name="Civetta A."/>
            <person name="Clifton S.W."/>
            <person name="Comeron J.M."/>
            <person name="Costello J.C."/>
            <person name="Coyne J.A."/>
            <person name="Daub J."/>
            <person name="David R.G."/>
            <person name="Delcher A.L."/>
            <person name="Delehaunty K."/>
            <person name="Do C.B."/>
            <person name="Ebling H."/>
            <person name="Edwards K."/>
            <person name="Eickbush T."/>
            <person name="Evans J.D."/>
            <person name="Filipski A."/>
            <person name="Findeiss S."/>
            <person name="Freyhult E."/>
            <person name="Fulton L."/>
            <person name="Fulton R."/>
            <person name="Garcia A.C."/>
            <person name="Gardiner A."/>
            <person name="Garfield D.A."/>
            <person name="Garvin B.E."/>
            <person name="Gibson G."/>
            <person name="Gilbert D."/>
            <person name="Gnerre S."/>
            <person name="Godfrey J."/>
            <person name="Good R."/>
            <person name="Gotea V."/>
            <person name="Gravely B."/>
            <person name="Greenberg A.J."/>
            <person name="Griffiths-Jones S."/>
            <person name="Gross S."/>
            <person name="Guigo R."/>
            <person name="Gustafson E.A."/>
            <person name="Haerty W."/>
            <person name="Hahn M.W."/>
            <person name="Halligan D.L."/>
            <person name="Halpern A.L."/>
            <person name="Halter G.M."/>
            <person name="Han M.V."/>
            <person name="Heger A."/>
            <person name="Hillier L."/>
            <person name="Hinrichs A.S."/>
            <person name="Holmes I."/>
            <person name="Hoskins R.A."/>
            <person name="Hubisz M.J."/>
            <person name="Hultmark D."/>
            <person name="Huntley M.A."/>
            <person name="Jaffe D.B."/>
            <person name="Jagadeeshan S."/>
            <person name="Jeck W.R."/>
            <person name="Johnson J."/>
            <person name="Jones C.D."/>
            <person name="Jordan W.C."/>
            <person name="Karpen G.H."/>
            <person name="Kataoka E."/>
            <person name="Keightley P.D."/>
            <person name="Kheradpour P."/>
            <person name="Kirkness E.F."/>
            <person name="Koerich L.B."/>
            <person name="Kristiansen K."/>
            <person name="Kudrna D."/>
            <person name="Kulathinal R.J."/>
            <person name="Kumar S."/>
            <person name="Kwok R."/>
            <person name="Lander E."/>
            <person name="Langley C.H."/>
            <person name="Lapoint R."/>
            <person name="Lazzaro B.P."/>
            <person name="Lee S.J."/>
            <person name="Levesque L."/>
            <person name="Li R."/>
            <person name="Lin C.F."/>
            <person name="Lin M.F."/>
            <person name="Lindblad-Toh K."/>
            <person name="Llopart A."/>
            <person name="Long M."/>
            <person name="Low L."/>
            <person name="Lozovsky E."/>
            <person name="Lu J."/>
            <person name="Luo M."/>
            <person name="Machado C.A."/>
            <person name="Makalowski W."/>
            <person name="Marzo M."/>
            <person name="Matsuda M."/>
            <person name="Matzkin L."/>
            <person name="McAllister B."/>
            <person name="McBride C.S."/>
            <person name="McKernan B."/>
            <person name="McKernan K."/>
            <person name="Mendez-Lago M."/>
            <person name="Minx P."/>
            <person name="Mollenhauer M.U."/>
            <person name="Montooth K."/>
            <person name="Mount S.M."/>
            <person name="Mu X."/>
            <person name="Myers E."/>
            <person name="Negre B."/>
            <person name="Newfeld S."/>
            <person name="Nielsen R."/>
            <person name="Noor M.A."/>
            <person name="O'Grady P."/>
            <person name="Pachter L."/>
            <person name="Papaceit M."/>
            <person name="Parisi M.J."/>
            <person name="Parisi M."/>
            <person name="Parts L."/>
            <person name="Pedersen J.S."/>
            <person name="Pesole G."/>
            <person name="Phillippy A.M."/>
            <person name="Ponting C.P."/>
            <person name="Pop M."/>
            <person name="Porcelli D."/>
            <person name="Powell J.R."/>
            <person name="Prohaska S."/>
            <person name="Pruitt K."/>
            <person name="Puig M."/>
            <person name="Quesneville H."/>
            <person name="Ram K.R."/>
            <person name="Rand D."/>
            <person name="Rasmussen M.D."/>
            <person name="Reed L.K."/>
            <person name="Reenan R."/>
            <person name="Reily A."/>
            <person name="Remington K.A."/>
            <person name="Rieger T.T."/>
            <person name="Ritchie M.G."/>
            <person name="Robin C."/>
            <person name="Rogers Y.H."/>
            <person name="Rohde C."/>
            <person name="Rozas J."/>
            <person name="Rubenfield M.J."/>
            <person name="Ruiz A."/>
            <person name="Russo S."/>
            <person name="Salzberg S.L."/>
            <person name="Sanchez-Gracia A."/>
            <person name="Saranga D.J."/>
            <person name="Sato H."/>
            <person name="Schaeffer S.W."/>
            <person name="Schatz M.C."/>
            <person name="Schlenke T."/>
            <person name="Schwartz R."/>
            <person name="Segarra C."/>
            <person name="Singh R.S."/>
            <person name="Sirot L."/>
            <person name="Sirota M."/>
            <person name="Sisneros N.B."/>
            <person name="Smith C.D."/>
            <person name="Smith T.F."/>
            <person name="Spieth J."/>
            <person name="Stage D.E."/>
            <person name="Stark A."/>
            <person name="Stephan W."/>
            <person name="Strausberg R.L."/>
            <person name="Strempel S."/>
            <person name="Sturgill D."/>
            <person name="Sutton G."/>
            <person name="Sutton G.G."/>
            <person name="Tao W."/>
            <person name="Teichmann S."/>
            <person name="Tobari Y.N."/>
            <person name="Tomimura Y."/>
            <person name="Tsolas J.M."/>
            <person name="Valente V.L."/>
            <person name="Venter E."/>
            <person name="Venter J.C."/>
            <person name="Vicario S."/>
            <person name="Vieira F.G."/>
            <person name="Vilella A.J."/>
            <person name="Villasante A."/>
            <person name="Walenz B."/>
            <person name="Wang J."/>
            <person name="Wasserman M."/>
            <person name="Watts T."/>
            <person name="Wilson D."/>
            <person name="Wilson R.K."/>
            <person name="Wing R.A."/>
            <person name="Wolfner M.F."/>
            <person name="Wong A."/>
            <person name="Wong G.K."/>
            <person name="Wu C.I."/>
            <person name="Wu G."/>
            <person name="Yamamoto D."/>
            <person name="Yang H.P."/>
            <person name="Yang S.P."/>
            <person name="Yorke J.A."/>
            <person name="Yoshida K."/>
            <person name="Zdobnov E."/>
            <person name="Zhang P."/>
            <person name="Zhang Y."/>
            <person name="Zimin A.V."/>
            <person name="Baldwin J."/>
            <person name="Abdouelleil A."/>
            <person name="Abdulkadir J."/>
            <person name="Abebe A."/>
            <person name="Abera B."/>
            <person name="Abreu J."/>
            <person name="Acer S.C."/>
            <person name="Aftuck L."/>
            <person name="Alexander A."/>
            <person name="An P."/>
            <person name="Anderson E."/>
            <person name="Anderson S."/>
            <person name="Arachi H."/>
            <person name="Azer M."/>
            <person name="Bachantsang P."/>
            <person name="Barry A."/>
            <person name="Bayul T."/>
            <person name="Berlin A."/>
            <person name="Bessette D."/>
            <person name="Bloom T."/>
            <person name="Blye J."/>
            <person name="Boguslavskiy L."/>
            <person name="Bonnet C."/>
            <person name="Boukhgalter B."/>
            <person name="Bourzgui I."/>
            <person name="Brown A."/>
            <person name="Cahill P."/>
            <person name="Channer S."/>
            <person name="Cheshatsang Y."/>
            <person name="Chuda L."/>
            <person name="Citroen M."/>
            <person name="Collymore A."/>
            <person name="Cooke P."/>
            <person name="Costello M."/>
            <person name="D'Aco K."/>
            <person name="Daza R."/>
            <person name="De Haan G."/>
            <person name="DeGray S."/>
            <person name="DeMaso C."/>
            <person name="Dhargay N."/>
            <person name="Dooley K."/>
            <person name="Dooley E."/>
            <person name="Doricent M."/>
            <person name="Dorje P."/>
            <person name="Dorjee K."/>
            <person name="Dupes A."/>
            <person name="Elong R."/>
            <person name="Falk J."/>
            <person name="Farina A."/>
            <person name="Faro S."/>
            <person name="Ferguson D."/>
            <person name="Fisher S."/>
            <person name="Foley C.D."/>
            <person name="Franke A."/>
            <person name="Friedrich D."/>
            <person name="Gadbois L."/>
            <person name="Gearin G."/>
            <person name="Gearin C.R."/>
            <person name="Giannoukos G."/>
            <person name="Goode T."/>
            <person name="Graham J."/>
            <person name="Grandbois E."/>
            <person name="Grewal S."/>
            <person name="Gyaltsen K."/>
            <person name="Hafez N."/>
            <person name="Hagos B."/>
            <person name="Hall J."/>
            <person name="Henson C."/>
            <person name="Hollinger A."/>
            <person name="Honan T."/>
            <person name="Huard M.D."/>
            <person name="Hughes L."/>
            <person name="Hurhula B."/>
            <person name="Husby M.E."/>
            <person name="Kamat A."/>
            <person name="Kanga B."/>
            <person name="Kashin S."/>
            <person name="Khazanovich D."/>
            <person name="Kisner P."/>
            <person name="Lance K."/>
            <person name="Lara M."/>
            <person name="Lee W."/>
            <person name="Lennon N."/>
            <person name="Letendre F."/>
            <person name="LeVine R."/>
            <person name="Lipovsky A."/>
            <person name="Liu X."/>
            <person name="Liu J."/>
            <person name="Liu S."/>
            <person name="Lokyitsang T."/>
            <person name="Lokyitsang Y."/>
            <person name="Lubonja R."/>
            <person name="Lui A."/>
            <person name="MacDonald P."/>
            <person name="Magnisalis V."/>
            <person name="Maru K."/>
            <person name="Matthews C."/>
            <person name="McCusker W."/>
            <person name="McDonough S."/>
            <person name="Mehta T."/>
            <person name="Meldrim J."/>
            <person name="Meneus L."/>
            <person name="Mihai O."/>
            <person name="Mihalev A."/>
            <person name="Mihova T."/>
            <person name="Mittelman R."/>
            <person name="Mlenga V."/>
            <person name="Montmayeur A."/>
            <person name="Mulrain L."/>
            <person name="Navidi A."/>
            <person name="Naylor J."/>
            <person name="Negash T."/>
            <person name="Nguyen T."/>
            <person name="Nguyen N."/>
            <person name="Nicol R."/>
            <person name="Norbu C."/>
            <person name="Norbu N."/>
            <person name="Novod N."/>
            <person name="O'Neill B."/>
            <person name="Osman S."/>
            <person name="Markiewicz E."/>
            <person name="Oyono O.L."/>
            <person name="Patti C."/>
            <person name="Phunkhang P."/>
            <person name="Pierre F."/>
            <person name="Priest M."/>
            <person name="Raghuraman S."/>
            <person name="Rege F."/>
            <person name="Reyes R."/>
            <person name="Rise C."/>
            <person name="Rogov P."/>
            <person name="Ross K."/>
            <person name="Ryan E."/>
            <person name="Settipalli S."/>
            <person name="Shea T."/>
            <person name="Sherpa N."/>
            <person name="Shi L."/>
            <person name="Shih D."/>
            <person name="Sparrow T."/>
            <person name="Spaulding J."/>
            <person name="Stalker J."/>
            <person name="Stange-Thomann N."/>
            <person name="Stavropoulos S."/>
            <person name="Stone C."/>
            <person name="Strader C."/>
            <person name="Tesfaye S."/>
            <person name="Thomson T."/>
            <person name="Thoulutsang Y."/>
            <person name="Thoulutsang D."/>
            <person name="Topham K."/>
            <person name="Topping I."/>
            <person name="Tsamla T."/>
            <person name="Vassiliev H."/>
            <person name="Vo A."/>
            <person name="Wangchuk T."/>
            <person name="Wangdi T."/>
            <person name="Weiand M."/>
            <person name="Wilkinson J."/>
            <person name="Wilson A."/>
            <person name="Yadav S."/>
            <person name="Young G."/>
            <person name="Yu Q."/>
            <person name="Zembek L."/>
            <person name="Zhong D."/>
            <person name="Zimmer A."/>
            <person name="Zwirko Z."/>
            <person name="Jaffe D.B."/>
            <person name="Alvarez P."/>
            <person name="Brockman W."/>
            <person name="Butler J."/>
            <person name="Chin C."/>
            <person name="Gnerre S."/>
            <person name="Grabherr M."/>
            <person name="Kleber M."/>
            <person name="Mauceli E."/>
            <person name="MacCallum I."/>
        </authorList>
    </citation>
    <scope>NUCLEOTIDE SEQUENCE [LARGE SCALE GENOMIC DNA]</scope>
    <source>
        <strain evidence="3">Tucson 15287-2541.00</strain>
    </source>
</reference>
<gene>
    <name evidence="2" type="primary">Dgri\GH22933</name>
    <name evidence="2" type="ORF">Dgri_GH22933</name>
</gene>
<dbReference type="InParanoid" id="B4JVW8"/>
<proteinExistence type="predicted"/>
<feature type="compositionally biased region" description="Low complexity" evidence="1">
    <location>
        <begin position="134"/>
        <end position="145"/>
    </location>
</feature>
<dbReference type="GO" id="GO:0008017">
    <property type="term" value="F:microtubule binding"/>
    <property type="evidence" value="ECO:0007669"/>
    <property type="project" value="EnsemblMetazoa"/>
</dbReference>
<dbReference type="KEGG" id="dgr:6568930"/>
<feature type="region of interest" description="Disordered" evidence="1">
    <location>
        <begin position="263"/>
        <end position="328"/>
    </location>
</feature>
<sequence>MAIQLDKILADIAKEKALHPNNASASKQEQDDAWARIGRLNKLTVHESRSIFIVLQKKYEQEKLKGNSGWKLFGLMQKIHQEPKAAIKVEDESLPMEDVEEYEMLEVQEQEEEDEATTTTQEYVQKSNSTGSASSDGDSPTKSSSTGGGTPEKEEKSHHANKPNVDTPRPAFEEKKLLNTMASNPQRSCGQQASAVSVAAAALQKKGITLKKTPSGAFGHKSPATIAAASQLQQHKMAHSARTTIQLPESVKRKLSDECASLPSVQKKLQKTQTSPKQMATASTSTEAPTPTTSNVVHTTTAQLLQVKKERESNQSPPPGINIITIPPSQQLNGNLVGGAGGGGANSSTAATIATTSMASTNGYSPHMDELNEIIFDSSKVNAGSHNTAEIINLGNYDNSLPPTFFKNLCNSKRHEALGLYVANVMNRISQRAAAKLELGILRAIVDVQSDELEH</sequence>
<dbReference type="OMA" id="SLMHQIH"/>
<dbReference type="eggNOG" id="ENOG502T8ZT">
    <property type="taxonomic scope" value="Eukaryota"/>
</dbReference>
<dbReference type="GO" id="GO:0005813">
    <property type="term" value="C:centrosome"/>
    <property type="evidence" value="ECO:0007669"/>
    <property type="project" value="EnsemblMetazoa"/>
</dbReference>
<dbReference type="FunCoup" id="B4JVW8">
    <property type="interactions" value="132"/>
</dbReference>
<accession>B4JVW8</accession>
<dbReference type="EMBL" id="CH916375">
    <property type="protein sequence ID" value="EDV98106.1"/>
    <property type="molecule type" value="Genomic_DNA"/>
</dbReference>
<evidence type="ECO:0000313" key="3">
    <source>
        <dbReference type="Proteomes" id="UP000001070"/>
    </source>
</evidence>
<feature type="region of interest" description="Disordered" evidence="1">
    <location>
        <begin position="106"/>
        <end position="170"/>
    </location>
</feature>
<feature type="compositionally biased region" description="Low complexity" evidence="1">
    <location>
        <begin position="280"/>
        <end position="301"/>
    </location>
</feature>
<dbReference type="Proteomes" id="UP000001070">
    <property type="component" value="Unassembled WGS sequence"/>
</dbReference>
<protein>
    <submittedName>
        <fullName evidence="2">GH22933</fullName>
    </submittedName>
</protein>
<keyword evidence="3" id="KW-1185">Reference proteome</keyword>
<dbReference type="SMR" id="B4JVW8"/>
<organism evidence="3">
    <name type="scientific">Drosophila grimshawi</name>
    <name type="common">Hawaiian fruit fly</name>
    <name type="synonym">Idiomyia grimshawi</name>
    <dbReference type="NCBI Taxonomy" id="7222"/>
    <lineage>
        <taxon>Eukaryota</taxon>
        <taxon>Metazoa</taxon>
        <taxon>Ecdysozoa</taxon>
        <taxon>Arthropoda</taxon>
        <taxon>Hexapoda</taxon>
        <taxon>Insecta</taxon>
        <taxon>Pterygota</taxon>
        <taxon>Neoptera</taxon>
        <taxon>Endopterygota</taxon>
        <taxon>Diptera</taxon>
        <taxon>Brachycera</taxon>
        <taxon>Muscomorpha</taxon>
        <taxon>Ephydroidea</taxon>
        <taxon>Drosophilidae</taxon>
        <taxon>Drosophila</taxon>
        <taxon>Hawaiian Drosophila</taxon>
    </lineage>
</organism>
<dbReference type="HOGENOM" id="CLU_621530_0_0_1"/>
<dbReference type="AlphaFoldDB" id="B4JVW8"/>
<feature type="compositionally biased region" description="Acidic residues" evidence="1">
    <location>
        <begin position="106"/>
        <end position="116"/>
    </location>
</feature>
<evidence type="ECO:0000256" key="1">
    <source>
        <dbReference type="SAM" id="MobiDB-lite"/>
    </source>
</evidence>
<dbReference type="PhylomeDB" id="B4JVW8"/>
<dbReference type="STRING" id="7222.B4JVW8"/>
<dbReference type="GO" id="GO:0005634">
    <property type="term" value="C:nucleus"/>
    <property type="evidence" value="ECO:0007669"/>
    <property type="project" value="EnsemblMetazoa"/>
</dbReference>
<evidence type="ECO:0000313" key="2">
    <source>
        <dbReference type="EMBL" id="EDV98106.1"/>
    </source>
</evidence>